<keyword evidence="3" id="KW-1185">Reference proteome</keyword>
<dbReference type="EMBL" id="JBANAX010000596">
    <property type="protein sequence ID" value="KAL1201127.1"/>
    <property type="molecule type" value="Genomic_DNA"/>
</dbReference>
<dbReference type="Pfam" id="PF03478">
    <property type="entry name" value="Beta-prop_KIB1-4"/>
    <property type="match status" value="1"/>
</dbReference>
<evidence type="ECO:0000313" key="2">
    <source>
        <dbReference type="EMBL" id="KAL1201127.1"/>
    </source>
</evidence>
<dbReference type="AlphaFoldDB" id="A0ABD1A2S0"/>
<gene>
    <name evidence="2" type="ORF">V5N11_009745</name>
</gene>
<organism evidence="2 3">
    <name type="scientific">Cardamine amara subsp. amara</name>
    <dbReference type="NCBI Taxonomy" id="228776"/>
    <lineage>
        <taxon>Eukaryota</taxon>
        <taxon>Viridiplantae</taxon>
        <taxon>Streptophyta</taxon>
        <taxon>Embryophyta</taxon>
        <taxon>Tracheophyta</taxon>
        <taxon>Spermatophyta</taxon>
        <taxon>Magnoliopsida</taxon>
        <taxon>eudicotyledons</taxon>
        <taxon>Gunneridae</taxon>
        <taxon>Pentapetalae</taxon>
        <taxon>rosids</taxon>
        <taxon>malvids</taxon>
        <taxon>Brassicales</taxon>
        <taxon>Brassicaceae</taxon>
        <taxon>Cardamineae</taxon>
        <taxon>Cardamine</taxon>
    </lineage>
</organism>
<evidence type="ECO:0000259" key="1">
    <source>
        <dbReference type="Pfam" id="PF03478"/>
    </source>
</evidence>
<name>A0ABD1A2S0_CARAN</name>
<feature type="domain" description="KIB1-4 beta-propeller" evidence="1">
    <location>
        <begin position="1"/>
        <end position="65"/>
    </location>
</feature>
<comment type="caution">
    <text evidence="2">The sequence shown here is derived from an EMBL/GenBank/DDBJ whole genome shotgun (WGS) entry which is preliminary data.</text>
</comment>
<evidence type="ECO:0000313" key="3">
    <source>
        <dbReference type="Proteomes" id="UP001558713"/>
    </source>
</evidence>
<sequence length="93" mass="10427">MNLESNKWERVDSIEDDEMLIFGHGVTIKAPVQDVGDGIKNGSICFGKDDLWPGYNCPSYCGVFDLATSRINLSSKKFRFDITKSQWFAPGFA</sequence>
<protein>
    <submittedName>
        <fullName evidence="2">F-box only protein 7</fullName>
    </submittedName>
</protein>
<dbReference type="InterPro" id="IPR005174">
    <property type="entry name" value="KIB1-4_b-propeller"/>
</dbReference>
<accession>A0ABD1A2S0</accession>
<reference evidence="2 3" key="1">
    <citation type="submission" date="2024-04" db="EMBL/GenBank/DDBJ databases">
        <title>Genome assembly C_amara_ONT_v2.</title>
        <authorList>
            <person name="Yant L."/>
            <person name="Moore C."/>
            <person name="Slenker M."/>
        </authorList>
    </citation>
    <scope>NUCLEOTIDE SEQUENCE [LARGE SCALE GENOMIC DNA]</scope>
    <source>
        <tissue evidence="2">Leaf</tissue>
    </source>
</reference>
<proteinExistence type="predicted"/>
<dbReference type="Proteomes" id="UP001558713">
    <property type="component" value="Unassembled WGS sequence"/>
</dbReference>